<dbReference type="EMBL" id="JACHDE010000007">
    <property type="protein sequence ID" value="MBB5402292.1"/>
    <property type="molecule type" value="Genomic_DNA"/>
</dbReference>
<name>A0A7W8L861_9BURK</name>
<dbReference type="RefSeq" id="WP_260332268.1">
    <property type="nucleotide sequence ID" value="NZ_JACHDE010000007.1"/>
</dbReference>
<accession>A0A7W8L861</accession>
<comment type="caution">
    <text evidence="1">The sequence shown here is derived from an EMBL/GenBank/DDBJ whole genome shotgun (WGS) entry which is preliminary data.</text>
</comment>
<dbReference type="AlphaFoldDB" id="A0A7W8L861"/>
<evidence type="ECO:0000313" key="2">
    <source>
        <dbReference type="Proteomes" id="UP000592820"/>
    </source>
</evidence>
<dbReference type="Proteomes" id="UP000592820">
    <property type="component" value="Unassembled WGS sequence"/>
</dbReference>
<proteinExistence type="predicted"/>
<organism evidence="1 2">
    <name type="scientific">Paraburkholderia youngii</name>
    <dbReference type="NCBI Taxonomy" id="2782701"/>
    <lineage>
        <taxon>Bacteria</taxon>
        <taxon>Pseudomonadati</taxon>
        <taxon>Pseudomonadota</taxon>
        <taxon>Betaproteobacteria</taxon>
        <taxon>Burkholderiales</taxon>
        <taxon>Burkholderiaceae</taxon>
        <taxon>Paraburkholderia</taxon>
    </lineage>
</organism>
<reference evidence="1 2" key="1">
    <citation type="submission" date="2020-08" db="EMBL/GenBank/DDBJ databases">
        <title>Genomic Encyclopedia of Type Strains, Phase IV (KMG-V): Genome sequencing to study the core and pangenomes of soil and plant-associated prokaryotes.</title>
        <authorList>
            <person name="Whitman W."/>
        </authorList>
    </citation>
    <scope>NUCLEOTIDE SEQUENCE [LARGE SCALE GENOMIC DNA]</scope>
    <source>
        <strain evidence="1 2">JPY162</strain>
    </source>
</reference>
<sequence>MNTAAERNTFHRVMIVSAGGTGLALATHVARQFVAADARFRLVDRDQHAAHRRRIRAARRIRPVRAGPFYL</sequence>
<evidence type="ECO:0000313" key="1">
    <source>
        <dbReference type="EMBL" id="MBB5402292.1"/>
    </source>
</evidence>
<protein>
    <submittedName>
        <fullName evidence="1">NADH dehydrogenase FAD-containing subunit</fullName>
    </submittedName>
</protein>
<gene>
    <name evidence="1" type="ORF">HDG41_004378</name>
</gene>